<dbReference type="EMBL" id="CAJHNH020003387">
    <property type="protein sequence ID" value="CAG5129185.1"/>
    <property type="molecule type" value="Genomic_DNA"/>
</dbReference>
<dbReference type="OrthoDB" id="5983572at2759"/>
<name>A0A8S3ZN52_9EUPU</name>
<evidence type="ECO:0000259" key="3">
    <source>
        <dbReference type="Pfam" id="PF25898"/>
    </source>
</evidence>
<reference evidence="4" key="1">
    <citation type="submission" date="2021-04" db="EMBL/GenBank/DDBJ databases">
        <authorList>
            <consortium name="Molecular Ecology Group"/>
        </authorList>
    </citation>
    <scope>NUCLEOTIDE SEQUENCE</scope>
</reference>
<evidence type="ECO:0000256" key="2">
    <source>
        <dbReference type="SAM" id="SignalP"/>
    </source>
</evidence>
<protein>
    <recommendedName>
        <fullName evidence="3">LolA-like domain-containing protein</fullName>
    </recommendedName>
</protein>
<accession>A0A8S3ZN52</accession>
<comment type="caution">
    <text evidence="4">The sequence shown here is derived from an EMBL/GenBank/DDBJ whole genome shotgun (WGS) entry which is preliminary data.</text>
</comment>
<gene>
    <name evidence="4" type="ORF">CUNI_LOCUS14743</name>
</gene>
<dbReference type="Pfam" id="PF25898">
    <property type="entry name" value="LolA_2nd_metazoa"/>
    <property type="match status" value="1"/>
</dbReference>
<dbReference type="Proteomes" id="UP000678393">
    <property type="component" value="Unassembled WGS sequence"/>
</dbReference>
<proteinExistence type="predicted"/>
<keyword evidence="5" id="KW-1185">Reference proteome</keyword>
<feature type="transmembrane region" description="Helical" evidence="1">
    <location>
        <begin position="656"/>
        <end position="679"/>
    </location>
</feature>
<keyword evidence="1" id="KW-0472">Membrane</keyword>
<keyword evidence="2" id="KW-0732">Signal</keyword>
<dbReference type="InterPro" id="IPR058831">
    <property type="entry name" value="LolA-like_dom_2nd"/>
</dbReference>
<organism evidence="4 5">
    <name type="scientific">Candidula unifasciata</name>
    <dbReference type="NCBI Taxonomy" id="100452"/>
    <lineage>
        <taxon>Eukaryota</taxon>
        <taxon>Metazoa</taxon>
        <taxon>Spiralia</taxon>
        <taxon>Lophotrochozoa</taxon>
        <taxon>Mollusca</taxon>
        <taxon>Gastropoda</taxon>
        <taxon>Heterobranchia</taxon>
        <taxon>Euthyneura</taxon>
        <taxon>Panpulmonata</taxon>
        <taxon>Eupulmonata</taxon>
        <taxon>Stylommatophora</taxon>
        <taxon>Helicina</taxon>
        <taxon>Helicoidea</taxon>
        <taxon>Geomitridae</taxon>
        <taxon>Candidula</taxon>
    </lineage>
</organism>
<evidence type="ECO:0000313" key="5">
    <source>
        <dbReference type="Proteomes" id="UP000678393"/>
    </source>
</evidence>
<dbReference type="PANTHER" id="PTHR36902:SF1">
    <property type="entry name" value="ENRICHED IN SURFACE-LABELED PROTEOME PROTEIN 9"/>
    <property type="match status" value="1"/>
</dbReference>
<dbReference type="PANTHER" id="PTHR36902">
    <property type="entry name" value="ENRICHED IN SURFACE-LABELED PROTEOME PROTEIN 9"/>
    <property type="match status" value="1"/>
</dbReference>
<dbReference type="AlphaFoldDB" id="A0A8S3ZN52"/>
<sequence>MEWNQLAPVLSVLSMCLFVQSQAFTWMSPSSLCESSHAIATEPDPAPPIPTLPQQYSMKVESNILRRKKSVEVEEHYDSINQRASVSITRNGTRLVSIFNFNTSQRYDIYPNGTCETRPSSIDYMGFVSKNSQNRPIMTPVNDVFRFGSKYNMSYVGKEINWSQFGAKFQMDYYFSDPNFTTATGMSEIPVRAVLNGSAGIPGKMYIFENVYEFTSFRAGPIVNEEVFQIPAGIVCTGRSDNKPLPPVPDQLEMSMEIMIPGSNWHPREEYLIYDYAHKLVETTMTLVMAEGLIPVKFRQEEVKADNDILMAISASVVKDYNNGIVYLTEQINMTCAVRKMSPSTSATTMAHGESLLAVAGGNSQFMYQGQTTVRRMLVDVWAMEYNGLSIEVYFLPMLGFHPFQSLIGMFMKNRSAAAELDMPKIFKEVFQSEINLDDEDSQNSTSSSTKPDFTKITADQLAWGLQLEKVLDRHLSQKIVNILHYSPLHLDTNNFQVSHCFKEQQTRPVLLVIKANYCQDVLHNYVGFSNSLRSALAQRMSVSLLHISNLALAPDYFNDTKEHATRVTLTLLGAAPVDGVKQKPISQVKEDLERAISNGITFRVQYTTYSKEFMVHKSMYLLDYRNKTLANTELALMDKVTEPQGSHGQYSSGTVAGIAFGTLVLGAVLTTGVLYLLYKWKRPGMPLTPYKQQSDC</sequence>
<feature type="chain" id="PRO_5035721648" description="LolA-like domain-containing protein" evidence="2">
    <location>
        <begin position="24"/>
        <end position="697"/>
    </location>
</feature>
<evidence type="ECO:0000313" key="4">
    <source>
        <dbReference type="EMBL" id="CAG5129185.1"/>
    </source>
</evidence>
<keyword evidence="1" id="KW-0812">Transmembrane</keyword>
<feature type="signal peptide" evidence="2">
    <location>
        <begin position="1"/>
        <end position="23"/>
    </location>
</feature>
<feature type="domain" description="LolA-like" evidence="3">
    <location>
        <begin position="231"/>
        <end position="396"/>
    </location>
</feature>
<keyword evidence="1" id="KW-1133">Transmembrane helix</keyword>
<evidence type="ECO:0000256" key="1">
    <source>
        <dbReference type="SAM" id="Phobius"/>
    </source>
</evidence>